<evidence type="ECO:0000313" key="6">
    <source>
        <dbReference type="Proteomes" id="UP000198892"/>
    </source>
</evidence>
<evidence type="ECO:0000256" key="1">
    <source>
        <dbReference type="ARBA" id="ARBA00010986"/>
    </source>
</evidence>
<dbReference type="Pfam" id="PF04295">
    <property type="entry name" value="GD_AH_second"/>
    <property type="match status" value="1"/>
</dbReference>
<dbReference type="GO" id="GO:0016829">
    <property type="term" value="F:lyase activity"/>
    <property type="evidence" value="ECO:0007669"/>
    <property type="project" value="UniProtKB-KW"/>
</dbReference>
<dbReference type="InterPro" id="IPR048332">
    <property type="entry name" value="GD_AH_C"/>
</dbReference>
<dbReference type="Proteomes" id="UP000198892">
    <property type="component" value="Unassembled WGS sequence"/>
</dbReference>
<dbReference type="STRING" id="1884432.SAMN05518683_101193"/>
<dbReference type="InterPro" id="IPR007392">
    <property type="entry name" value="GD_AH_second"/>
</dbReference>
<sequence length="386" mass="41512">MMDQQLYGYRRENGKVGIRNHVIILPVDDISNAACESVAQQIKGTLPLPHAYGRLQYGADLDLHFRTMIGTGSNPNVAAVIVIGIEDNWTKTIVDGIAETGKPVTGFSIEGYGDLETVRRASWKAKEYVQWASELQKEPVELKDLTVSIKCGESDTTTGLGSCPTVSQAVNRLVDAGATVFFGETSELTGGENLIADRMATPELKERFMAVYNDYINEIESQAVDLLGSQPTQGNIKGGLSTIEEKALGNIAKTGDKEVIGVLEPAEMPSNGNGLYFMDTSSAAAECITLMAAGGAVVHFFPTGQGNIIGNPIEPVVKVTANPDTAETMSEHIDVDVKGLLSREINLPQAGDQLMECLQRTVNGRLTSAEALGHQEFVMTKLYRSA</sequence>
<dbReference type="PANTHER" id="PTHR30536">
    <property type="entry name" value="ALTRONATE/GALACTARATE DEHYDRATASE"/>
    <property type="match status" value="1"/>
</dbReference>
<dbReference type="GO" id="GO:0019698">
    <property type="term" value="P:D-galacturonate catabolic process"/>
    <property type="evidence" value="ECO:0007669"/>
    <property type="project" value="TreeGrafter"/>
</dbReference>
<dbReference type="InterPro" id="IPR052172">
    <property type="entry name" value="UxaA_altronate/galactarate_dh"/>
</dbReference>
<name>A0A1I5LCA2_9BACI</name>
<keyword evidence="2 5" id="KW-0456">Lyase</keyword>
<feature type="domain" description="D-galactarate/Altronate dehydratase second" evidence="3">
    <location>
        <begin position="8"/>
        <end position="132"/>
    </location>
</feature>
<evidence type="ECO:0000313" key="5">
    <source>
        <dbReference type="EMBL" id="SFO94994.1"/>
    </source>
</evidence>
<reference evidence="6" key="1">
    <citation type="submission" date="2016-10" db="EMBL/GenBank/DDBJ databases">
        <authorList>
            <person name="Varghese N."/>
            <person name="Submissions S."/>
        </authorList>
    </citation>
    <scope>NUCLEOTIDE SEQUENCE [LARGE SCALE GENOMIC DNA]</scope>
    <source>
        <strain evidence="6">S7</strain>
    </source>
</reference>
<evidence type="ECO:0000259" key="4">
    <source>
        <dbReference type="Pfam" id="PF20629"/>
    </source>
</evidence>
<dbReference type="AlphaFoldDB" id="A0A1I5LCA2"/>
<protein>
    <submittedName>
        <fullName evidence="5">(2R)-sulfolactate sulfo-lyase subunit beta</fullName>
    </submittedName>
</protein>
<feature type="domain" description="D-galactarate/Altronate dehydratase C-terminal" evidence="4">
    <location>
        <begin position="143"/>
        <end position="383"/>
    </location>
</feature>
<dbReference type="EMBL" id="FOXD01000001">
    <property type="protein sequence ID" value="SFO94994.1"/>
    <property type="molecule type" value="Genomic_DNA"/>
</dbReference>
<dbReference type="Pfam" id="PF20629">
    <property type="entry name" value="GD_AH_C"/>
    <property type="match status" value="1"/>
</dbReference>
<organism evidence="5 6">
    <name type="scientific">Salibacterium halotolerans</name>
    <dbReference type="NCBI Taxonomy" id="1884432"/>
    <lineage>
        <taxon>Bacteria</taxon>
        <taxon>Bacillati</taxon>
        <taxon>Bacillota</taxon>
        <taxon>Bacilli</taxon>
        <taxon>Bacillales</taxon>
        <taxon>Bacillaceae</taxon>
    </lineage>
</organism>
<keyword evidence="6" id="KW-1185">Reference proteome</keyword>
<evidence type="ECO:0000259" key="3">
    <source>
        <dbReference type="Pfam" id="PF04295"/>
    </source>
</evidence>
<gene>
    <name evidence="5" type="ORF">SAMN05518683_101193</name>
</gene>
<dbReference type="PANTHER" id="PTHR30536:SF5">
    <property type="entry name" value="ALTRONATE DEHYDRATASE"/>
    <property type="match status" value="1"/>
</dbReference>
<evidence type="ECO:0000256" key="2">
    <source>
        <dbReference type="ARBA" id="ARBA00023239"/>
    </source>
</evidence>
<proteinExistence type="inferred from homology"/>
<accession>A0A1I5LCA2</accession>
<comment type="similarity">
    <text evidence="1">Belongs to the UxaA family.</text>
</comment>